<gene>
    <name evidence="2" type="ORF">J1C48_04425</name>
</gene>
<accession>A0A939FXF9</accession>
<keyword evidence="3" id="KW-1185">Reference proteome</keyword>
<evidence type="ECO:0000313" key="2">
    <source>
        <dbReference type="EMBL" id="MBO0661813.1"/>
    </source>
</evidence>
<protein>
    <submittedName>
        <fullName evidence="2">Uncharacterized protein</fullName>
    </submittedName>
</protein>
<dbReference type="Proteomes" id="UP000664122">
    <property type="component" value="Unassembled WGS sequence"/>
</dbReference>
<feature type="compositionally biased region" description="Basic residues" evidence="1">
    <location>
        <begin position="37"/>
        <end position="54"/>
    </location>
</feature>
<organism evidence="2 3">
    <name type="scientific">Jiella flava</name>
    <dbReference type="NCBI Taxonomy" id="2816857"/>
    <lineage>
        <taxon>Bacteria</taxon>
        <taxon>Pseudomonadati</taxon>
        <taxon>Pseudomonadota</taxon>
        <taxon>Alphaproteobacteria</taxon>
        <taxon>Hyphomicrobiales</taxon>
        <taxon>Aurantimonadaceae</taxon>
        <taxon>Jiella</taxon>
    </lineage>
</organism>
<name>A0A939FXF9_9HYPH</name>
<evidence type="ECO:0000313" key="3">
    <source>
        <dbReference type="Proteomes" id="UP000664122"/>
    </source>
</evidence>
<reference evidence="2" key="1">
    <citation type="submission" date="2021-03" db="EMBL/GenBank/DDBJ databases">
        <title>Whole genome sequence of Jiella sp. CQZ9-1.</title>
        <authorList>
            <person name="Tuo L."/>
        </authorList>
    </citation>
    <scope>NUCLEOTIDE SEQUENCE</scope>
    <source>
        <strain evidence="2">CQZ9-1</strain>
    </source>
</reference>
<dbReference type="EMBL" id="JAFMPP010000002">
    <property type="protein sequence ID" value="MBO0661813.1"/>
    <property type="molecule type" value="Genomic_DNA"/>
</dbReference>
<proteinExistence type="predicted"/>
<feature type="region of interest" description="Disordered" evidence="1">
    <location>
        <begin position="28"/>
        <end position="54"/>
    </location>
</feature>
<sequence>MTTLDDDLDTVALAELIRGQAVSPREALAAADAGTRRTARQTRHKQKNYVHRRW</sequence>
<comment type="caution">
    <text evidence="2">The sequence shown here is derived from an EMBL/GenBank/DDBJ whole genome shotgun (WGS) entry which is preliminary data.</text>
</comment>
<dbReference type="AlphaFoldDB" id="A0A939FXF9"/>
<evidence type="ECO:0000256" key="1">
    <source>
        <dbReference type="SAM" id="MobiDB-lite"/>
    </source>
</evidence>
<dbReference type="RefSeq" id="WP_207256498.1">
    <property type="nucleotide sequence ID" value="NZ_JAFMPP010000002.1"/>
</dbReference>